<dbReference type="VEuPathDB" id="FungiDB:BCV72DRAFT_255150"/>
<dbReference type="EMBL" id="KV921322">
    <property type="protein sequence ID" value="ORE18788.1"/>
    <property type="molecule type" value="Genomic_DNA"/>
</dbReference>
<gene>
    <name evidence="1" type="ORF">BCV71DRAFT_263493</name>
</gene>
<dbReference type="Proteomes" id="UP000242381">
    <property type="component" value="Unassembled WGS sequence"/>
</dbReference>
<evidence type="ECO:0000313" key="2">
    <source>
        <dbReference type="Proteomes" id="UP000242381"/>
    </source>
</evidence>
<dbReference type="PANTHER" id="PTHR45786:SF74">
    <property type="entry name" value="ATP-DEPENDENT DNA HELICASE"/>
    <property type="match status" value="1"/>
</dbReference>
<evidence type="ECO:0000313" key="1">
    <source>
        <dbReference type="EMBL" id="ORE18788.1"/>
    </source>
</evidence>
<reference evidence="1 2" key="1">
    <citation type="journal article" date="2016" name="Proc. Natl. Acad. Sci. U.S.A.">
        <title>Lipid metabolic changes in an early divergent fungus govern the establishment of a mutualistic symbiosis with endobacteria.</title>
        <authorList>
            <person name="Lastovetsky O.A."/>
            <person name="Gaspar M.L."/>
            <person name="Mondo S.J."/>
            <person name="LaButti K.M."/>
            <person name="Sandor L."/>
            <person name="Grigoriev I.V."/>
            <person name="Henry S.A."/>
            <person name="Pawlowska T.E."/>
        </authorList>
    </citation>
    <scope>NUCLEOTIDE SEQUENCE [LARGE SCALE GENOMIC DNA]</scope>
    <source>
        <strain evidence="1 2">ATCC 11559</strain>
    </source>
</reference>
<protein>
    <submittedName>
        <fullName evidence="1">Uncharacterized protein</fullName>
    </submittedName>
</protein>
<organism evidence="1 2">
    <name type="scientific">Rhizopus microsporus</name>
    <dbReference type="NCBI Taxonomy" id="58291"/>
    <lineage>
        <taxon>Eukaryota</taxon>
        <taxon>Fungi</taxon>
        <taxon>Fungi incertae sedis</taxon>
        <taxon>Mucoromycota</taxon>
        <taxon>Mucoromycotina</taxon>
        <taxon>Mucoromycetes</taxon>
        <taxon>Mucorales</taxon>
        <taxon>Mucorineae</taxon>
        <taxon>Rhizopodaceae</taxon>
        <taxon>Rhizopus</taxon>
    </lineage>
</organism>
<dbReference type="AlphaFoldDB" id="A0A1X0S3R2"/>
<dbReference type="PANTHER" id="PTHR45786">
    <property type="entry name" value="DNA BINDING PROTEIN-LIKE"/>
    <property type="match status" value="1"/>
</dbReference>
<sequence>MARPAAYISQLSRLHPLDLGRMDKECSHCHGSVQLQLLPGPSEYLKDLLASTDTHDRHFKDNLRQYNAAFTFTSLGCNIVSAGERNVNSNRGGLHAFQIHGALCHRQGLLVPYEGSEPIFRCTKKIRKERKS</sequence>
<name>A0A1X0S3R2_RHIZD</name>
<proteinExistence type="predicted"/>
<accession>A0A1X0S3R2</accession>